<proteinExistence type="predicted"/>
<dbReference type="InterPro" id="IPR050065">
    <property type="entry name" value="GlmU-like"/>
</dbReference>
<dbReference type="Proteomes" id="UP001413721">
    <property type="component" value="Unassembled WGS sequence"/>
</dbReference>
<evidence type="ECO:0000313" key="5">
    <source>
        <dbReference type="EMBL" id="MEN2988116.1"/>
    </source>
</evidence>
<organism evidence="5 6">
    <name type="scientific">Tistrella arctica</name>
    <dbReference type="NCBI Taxonomy" id="3133430"/>
    <lineage>
        <taxon>Bacteria</taxon>
        <taxon>Pseudomonadati</taxon>
        <taxon>Pseudomonadota</taxon>
        <taxon>Alphaproteobacteria</taxon>
        <taxon>Geminicoccales</taxon>
        <taxon>Geminicoccaceae</taxon>
        <taxon>Tistrella</taxon>
    </lineage>
</organism>
<feature type="compositionally biased region" description="Low complexity" evidence="3">
    <location>
        <begin position="15"/>
        <end position="41"/>
    </location>
</feature>
<evidence type="ECO:0000259" key="4">
    <source>
        <dbReference type="Pfam" id="PF00483"/>
    </source>
</evidence>
<evidence type="ECO:0000256" key="2">
    <source>
        <dbReference type="ARBA" id="ARBA00022695"/>
    </source>
</evidence>
<dbReference type="EMBL" id="JBBKTW010000002">
    <property type="protein sequence ID" value="MEN2988116.1"/>
    <property type="molecule type" value="Genomic_DNA"/>
</dbReference>
<feature type="compositionally biased region" description="Polar residues" evidence="3">
    <location>
        <begin position="1"/>
        <end position="13"/>
    </location>
</feature>
<keyword evidence="6" id="KW-1185">Reference proteome</keyword>
<accession>A0ABU9YHD0</accession>
<comment type="caution">
    <text evidence="5">The sequence shown here is derived from an EMBL/GenBank/DDBJ whole genome shotgun (WGS) entry which is preliminary data.</text>
</comment>
<reference evidence="5 6" key="1">
    <citation type="submission" date="2024-03" db="EMBL/GenBank/DDBJ databases">
        <title>High-quality draft genome sequencing of Tistrella sp. BH-R2-4.</title>
        <authorList>
            <person name="Dong C."/>
        </authorList>
    </citation>
    <scope>NUCLEOTIDE SEQUENCE [LARGE SCALE GENOMIC DNA]</scope>
    <source>
        <strain evidence="5 6">BH-R2-4</strain>
    </source>
</reference>
<keyword evidence="2" id="KW-0548">Nucleotidyltransferase</keyword>
<gene>
    <name evidence="5" type="ORF">WG926_07355</name>
</gene>
<evidence type="ECO:0000256" key="3">
    <source>
        <dbReference type="SAM" id="MobiDB-lite"/>
    </source>
</evidence>
<dbReference type="InterPro" id="IPR029044">
    <property type="entry name" value="Nucleotide-diphossugar_trans"/>
</dbReference>
<dbReference type="InterPro" id="IPR005835">
    <property type="entry name" value="NTP_transferase_dom"/>
</dbReference>
<protein>
    <submittedName>
        <fullName evidence="5">Nucleotidyltransferase family protein</fullName>
    </submittedName>
</protein>
<keyword evidence="1" id="KW-0808">Transferase</keyword>
<dbReference type="SUPFAM" id="SSF53448">
    <property type="entry name" value="Nucleotide-diphospho-sugar transferases"/>
    <property type="match status" value="1"/>
</dbReference>
<evidence type="ECO:0000256" key="1">
    <source>
        <dbReference type="ARBA" id="ARBA00022679"/>
    </source>
</evidence>
<dbReference type="PANTHER" id="PTHR43584">
    <property type="entry name" value="NUCLEOTIDYL TRANSFERASE"/>
    <property type="match status" value="1"/>
</dbReference>
<dbReference type="Gene3D" id="3.90.550.10">
    <property type="entry name" value="Spore Coat Polysaccharide Biosynthesis Protein SpsA, Chain A"/>
    <property type="match status" value="1"/>
</dbReference>
<evidence type="ECO:0000313" key="6">
    <source>
        <dbReference type="Proteomes" id="UP001413721"/>
    </source>
</evidence>
<sequence length="288" mass="30585">MTTSDPSGQSGLSTPAAADKSGPAAADQARPAAGRPGSGGMPASAMVLAAGLGTRMRPLSDDRPKPLVEVAGRPLIDWTLDRLVEVGVPRIVVNTHHHAARLSAHLAGLRAELATRSGGAIELLESHEETLLETGGGVAKALPLLGDAPFFVSNSDQILLNGPTPACEVLARAFDPERMDALLLLVPMPYALGYGGTGDFVMDQLGQLRRRHEWEVAPYLYSGLQILSPALFTDLPEGPFSLNLLFNRAIERERLYGVVHDGVYMAVGTPQAVRLADRVVRGRHDLIG</sequence>
<dbReference type="Pfam" id="PF00483">
    <property type="entry name" value="NTP_transferase"/>
    <property type="match status" value="1"/>
</dbReference>
<dbReference type="PANTHER" id="PTHR43584:SF8">
    <property type="entry name" value="N-ACETYLMURAMATE ALPHA-1-PHOSPHATE URIDYLYLTRANSFERASE"/>
    <property type="match status" value="1"/>
</dbReference>
<dbReference type="CDD" id="cd06422">
    <property type="entry name" value="NTP_transferase_like_1"/>
    <property type="match status" value="1"/>
</dbReference>
<name>A0ABU9YHD0_9PROT</name>
<feature type="domain" description="Nucleotidyl transferase" evidence="4">
    <location>
        <begin position="45"/>
        <end position="195"/>
    </location>
</feature>
<feature type="region of interest" description="Disordered" evidence="3">
    <location>
        <begin position="1"/>
        <end position="41"/>
    </location>
</feature>